<sequence length="50" mass="5441">MISVTEEALIFLTNVGRFFVSLLPTQATQAFKTGRVNTSIATGAETEEHI</sequence>
<reference evidence="1 2" key="1">
    <citation type="journal article" date="2018" name="Sci. Rep.">
        <title>Genome sequence of the cauliflower mushroom Sparassis crispa (Hanabiratake) and its association with beneficial usage.</title>
        <authorList>
            <person name="Kiyama R."/>
            <person name="Furutani Y."/>
            <person name="Kawaguchi K."/>
            <person name="Nakanishi T."/>
        </authorList>
    </citation>
    <scope>NUCLEOTIDE SEQUENCE [LARGE SCALE GENOMIC DNA]</scope>
</reference>
<dbReference type="Proteomes" id="UP000287166">
    <property type="component" value="Unassembled WGS sequence"/>
</dbReference>
<comment type="caution">
    <text evidence="1">The sequence shown here is derived from an EMBL/GenBank/DDBJ whole genome shotgun (WGS) entry which is preliminary data.</text>
</comment>
<dbReference type="RefSeq" id="XP_027609845.1">
    <property type="nucleotide sequence ID" value="XM_027754044.1"/>
</dbReference>
<evidence type="ECO:0000313" key="2">
    <source>
        <dbReference type="Proteomes" id="UP000287166"/>
    </source>
</evidence>
<dbReference type="AlphaFoldDB" id="A0A401G9T4"/>
<dbReference type="EMBL" id="BFAD01000002">
    <property type="protein sequence ID" value="GBE78932.1"/>
    <property type="molecule type" value="Genomic_DNA"/>
</dbReference>
<dbReference type="InParanoid" id="A0A401G9T4"/>
<protein>
    <submittedName>
        <fullName evidence="1">Uncharacterized protein</fullName>
    </submittedName>
</protein>
<organism evidence="1 2">
    <name type="scientific">Sparassis crispa</name>
    <dbReference type="NCBI Taxonomy" id="139825"/>
    <lineage>
        <taxon>Eukaryota</taxon>
        <taxon>Fungi</taxon>
        <taxon>Dikarya</taxon>
        <taxon>Basidiomycota</taxon>
        <taxon>Agaricomycotina</taxon>
        <taxon>Agaricomycetes</taxon>
        <taxon>Polyporales</taxon>
        <taxon>Sparassidaceae</taxon>
        <taxon>Sparassis</taxon>
    </lineage>
</organism>
<accession>A0A401G9T4</accession>
<dbReference type="GeneID" id="38775849"/>
<keyword evidence="2" id="KW-1185">Reference proteome</keyword>
<gene>
    <name evidence="1" type="ORF">SCP_0201290</name>
</gene>
<name>A0A401G9T4_9APHY</name>
<evidence type="ECO:0000313" key="1">
    <source>
        <dbReference type="EMBL" id="GBE78932.1"/>
    </source>
</evidence>
<proteinExistence type="predicted"/>